<gene>
    <name evidence="1" type="ORF">LCGC14_1107440</name>
</gene>
<protein>
    <submittedName>
        <fullName evidence="1">Uncharacterized protein</fullName>
    </submittedName>
</protein>
<comment type="caution">
    <text evidence="1">The sequence shown here is derived from an EMBL/GenBank/DDBJ whole genome shotgun (WGS) entry which is preliminary data.</text>
</comment>
<dbReference type="AlphaFoldDB" id="A0A0F9QDZ3"/>
<accession>A0A0F9QDZ3</accession>
<dbReference type="EMBL" id="LAZR01005030">
    <property type="protein sequence ID" value="KKN03458.1"/>
    <property type="molecule type" value="Genomic_DNA"/>
</dbReference>
<reference evidence="1" key="1">
    <citation type="journal article" date="2015" name="Nature">
        <title>Complex archaea that bridge the gap between prokaryotes and eukaryotes.</title>
        <authorList>
            <person name="Spang A."/>
            <person name="Saw J.H."/>
            <person name="Jorgensen S.L."/>
            <person name="Zaremba-Niedzwiedzka K."/>
            <person name="Martijn J."/>
            <person name="Lind A.E."/>
            <person name="van Eijk R."/>
            <person name="Schleper C."/>
            <person name="Guy L."/>
            <person name="Ettema T.J."/>
        </authorList>
    </citation>
    <scope>NUCLEOTIDE SEQUENCE</scope>
</reference>
<evidence type="ECO:0000313" key="1">
    <source>
        <dbReference type="EMBL" id="KKN03458.1"/>
    </source>
</evidence>
<name>A0A0F9QDZ3_9ZZZZ</name>
<organism evidence="1">
    <name type="scientific">marine sediment metagenome</name>
    <dbReference type="NCBI Taxonomy" id="412755"/>
    <lineage>
        <taxon>unclassified sequences</taxon>
        <taxon>metagenomes</taxon>
        <taxon>ecological metagenomes</taxon>
    </lineage>
</organism>
<sequence length="95" mass="11057">MKTDESQIAIVTESYDQGENQVVVACDPDNTMHHFFYLPKHPAVNFGDTLLMNLHTDKYWIHHGNLHPLYRIFPLTFPGTLLWELIQAQMTEDSK</sequence>
<proteinExistence type="predicted"/>